<comment type="subcellular location">
    <subcellularLocation>
        <location evidence="1">Cytoplasm</location>
    </subcellularLocation>
</comment>
<dbReference type="CDD" id="cd00215">
    <property type="entry name" value="PTS_IIA_lac"/>
    <property type="match status" value="1"/>
</dbReference>
<dbReference type="OrthoDB" id="389577at2"/>
<evidence type="ECO:0000256" key="16">
    <source>
        <dbReference type="PIRSR" id="PIRSR000699-2"/>
    </source>
</evidence>
<evidence type="ECO:0000256" key="8">
    <source>
        <dbReference type="ARBA" id="ARBA00022679"/>
    </source>
</evidence>
<dbReference type="GO" id="GO:0005737">
    <property type="term" value="C:cytoplasm"/>
    <property type="evidence" value="ECO:0007669"/>
    <property type="project" value="UniProtKB-SubCell"/>
</dbReference>
<dbReference type="SUPFAM" id="SSF46973">
    <property type="entry name" value="Enzyme IIa from lactose specific PTS, IIa-lac"/>
    <property type="match status" value="1"/>
</dbReference>
<feature type="binding site" evidence="16">
    <location>
        <position position="87"/>
    </location>
    <ligand>
        <name>Mg(2+)</name>
        <dbReference type="ChEBI" id="CHEBI:18420"/>
        <note>ligand shared between all trimeric partners</note>
    </ligand>
</feature>
<name>A0A095X5Y6_9FIRM</name>
<feature type="modified residue" description="Phosphohistidine; by HPr" evidence="17">
    <location>
        <position position="84"/>
    </location>
</feature>
<dbReference type="AlphaFoldDB" id="A0A095X5Y6"/>
<dbReference type="PANTHER" id="PTHR34382">
    <property type="entry name" value="PTS SYSTEM N,N'-DIACETYLCHITOBIOSE-SPECIFIC EIIA COMPONENT"/>
    <property type="match status" value="1"/>
</dbReference>
<dbReference type="GO" id="GO:0016740">
    <property type="term" value="F:transferase activity"/>
    <property type="evidence" value="ECO:0007669"/>
    <property type="project" value="UniProtKB-KW"/>
</dbReference>
<evidence type="ECO:0000256" key="13">
    <source>
        <dbReference type="ARBA" id="ARBA00031467"/>
    </source>
</evidence>
<dbReference type="RefSeq" id="WP_037326376.1">
    <property type="nucleotide sequence ID" value="NZ_JRMW01000019.1"/>
</dbReference>
<dbReference type="PROSITE" id="PS51095">
    <property type="entry name" value="PTS_EIIA_TYPE_3"/>
    <property type="match status" value="1"/>
</dbReference>
<evidence type="ECO:0000256" key="14">
    <source>
        <dbReference type="ARBA" id="ARBA00032708"/>
    </source>
</evidence>
<evidence type="ECO:0000256" key="2">
    <source>
        <dbReference type="ARBA" id="ARBA00011233"/>
    </source>
</evidence>
<dbReference type="InterPro" id="IPR003188">
    <property type="entry name" value="PTS_IIA_lac/cel"/>
</dbReference>
<evidence type="ECO:0000256" key="9">
    <source>
        <dbReference type="ARBA" id="ARBA00022683"/>
    </source>
</evidence>
<evidence type="ECO:0000256" key="3">
    <source>
        <dbReference type="ARBA" id="ARBA00014322"/>
    </source>
</evidence>
<comment type="subunit">
    <text evidence="2">Homotrimer.</text>
</comment>
<dbReference type="GO" id="GO:0009401">
    <property type="term" value="P:phosphoenolpyruvate-dependent sugar phosphotransferase system"/>
    <property type="evidence" value="ECO:0007669"/>
    <property type="project" value="UniProtKB-KW"/>
</dbReference>
<evidence type="ECO:0000256" key="6">
    <source>
        <dbReference type="ARBA" id="ARBA00022553"/>
    </source>
</evidence>
<comment type="cofactor">
    <cofactor evidence="16">
        <name>Mg(2+)</name>
        <dbReference type="ChEBI" id="CHEBI:18420"/>
    </cofactor>
    <text evidence="16">Binds 1 Mg(2+) ion per trimer.</text>
</comment>
<keyword evidence="5" id="KW-0963">Cytoplasm</keyword>
<protein>
    <recommendedName>
        <fullName evidence="3">PTS system lactose-specific EIIA component</fullName>
    </recommendedName>
    <alternativeName>
        <fullName evidence="12">EIIA-Lac</fullName>
    </alternativeName>
    <alternativeName>
        <fullName evidence="14">EIII-Lac</fullName>
    </alternativeName>
    <alternativeName>
        <fullName evidence="13">Lactose-specific phosphotransferase enzyme IIA component</fullName>
    </alternativeName>
</protein>
<dbReference type="PANTHER" id="PTHR34382:SF9">
    <property type="entry name" value="PHOSPHOTRANSFERASE SYSTEM SUGAR-SPECIFIC EII COMPONENT"/>
    <property type="match status" value="1"/>
</dbReference>
<evidence type="ECO:0000313" key="18">
    <source>
        <dbReference type="EMBL" id="KGF05096.1"/>
    </source>
</evidence>
<dbReference type="PIRSF" id="PIRSF000699">
    <property type="entry name" value="PTS_IILac_III"/>
    <property type="match status" value="1"/>
</dbReference>
<evidence type="ECO:0000313" key="19">
    <source>
        <dbReference type="Proteomes" id="UP000029579"/>
    </source>
</evidence>
<dbReference type="eggNOG" id="COG1447">
    <property type="taxonomic scope" value="Bacteria"/>
</dbReference>
<dbReference type="InterPro" id="IPR036542">
    <property type="entry name" value="PTS_IIA_lac/cel_sf"/>
</dbReference>
<evidence type="ECO:0000256" key="17">
    <source>
        <dbReference type="PROSITE-ProRule" id="PRU00418"/>
    </source>
</evidence>
<evidence type="ECO:0000256" key="7">
    <source>
        <dbReference type="ARBA" id="ARBA00022597"/>
    </source>
</evidence>
<accession>A0A095X5Y6</accession>
<keyword evidence="10 16" id="KW-0479">Metal-binding</keyword>
<keyword evidence="8" id="KW-0808">Transferase</keyword>
<evidence type="ECO:0000256" key="10">
    <source>
        <dbReference type="ARBA" id="ARBA00022723"/>
    </source>
</evidence>
<dbReference type="Proteomes" id="UP000029579">
    <property type="component" value="Unassembled WGS sequence"/>
</dbReference>
<dbReference type="EMBL" id="JRMW01000019">
    <property type="protein sequence ID" value="KGF05096.1"/>
    <property type="molecule type" value="Genomic_DNA"/>
</dbReference>
<keyword evidence="4" id="KW-0813">Transport</keyword>
<evidence type="ECO:0000256" key="4">
    <source>
        <dbReference type="ARBA" id="ARBA00022448"/>
    </source>
</evidence>
<evidence type="ECO:0000256" key="15">
    <source>
        <dbReference type="PIRSR" id="PIRSR000699-1"/>
    </source>
</evidence>
<evidence type="ECO:0000256" key="11">
    <source>
        <dbReference type="ARBA" id="ARBA00022842"/>
    </source>
</evidence>
<evidence type="ECO:0000256" key="12">
    <source>
        <dbReference type="ARBA" id="ARBA00030293"/>
    </source>
</evidence>
<keyword evidence="9" id="KW-0598">Phosphotransferase system</keyword>
<organism evidence="18 19">
    <name type="scientific">Anaerococcus lactolyticus S7-1-13</name>
    <dbReference type="NCBI Taxonomy" id="1284686"/>
    <lineage>
        <taxon>Bacteria</taxon>
        <taxon>Bacillati</taxon>
        <taxon>Bacillota</taxon>
        <taxon>Tissierellia</taxon>
        <taxon>Tissierellales</taxon>
        <taxon>Peptoniphilaceae</taxon>
        <taxon>Anaerococcus</taxon>
    </lineage>
</organism>
<keyword evidence="7" id="KW-0762">Sugar transport</keyword>
<evidence type="ECO:0000256" key="1">
    <source>
        <dbReference type="ARBA" id="ARBA00004496"/>
    </source>
</evidence>
<dbReference type="Pfam" id="PF02255">
    <property type="entry name" value="PTS_IIA"/>
    <property type="match status" value="1"/>
</dbReference>
<reference evidence="18 19" key="1">
    <citation type="submission" date="2014-07" db="EMBL/GenBank/DDBJ databases">
        <authorList>
            <person name="McCorrison J."/>
            <person name="Sanka R."/>
            <person name="Torralba M."/>
            <person name="Gillis M."/>
            <person name="Haft D.H."/>
            <person name="Methe B."/>
            <person name="Sutton G."/>
            <person name="Nelson K.E."/>
        </authorList>
    </citation>
    <scope>NUCLEOTIDE SEQUENCE [LARGE SCALE GENOMIC DNA]</scope>
    <source>
        <strain evidence="18 19">S7-1-13</strain>
    </source>
</reference>
<gene>
    <name evidence="18" type="ORF">HMPREF1630_01430</name>
</gene>
<sequence length="108" mass="12175">MTSEKNLTRQDIGMIGFEIVAYAGDARSSLLEAIKCAKRGEFEKIDGLVRDAQENLNIAHAKQTEMLALDAQGKELEIGFIMIHAQDHLMTTMLLKDIVYDICEIYKK</sequence>
<dbReference type="GO" id="GO:0046872">
    <property type="term" value="F:metal ion binding"/>
    <property type="evidence" value="ECO:0007669"/>
    <property type="project" value="UniProtKB-KW"/>
</dbReference>
<evidence type="ECO:0000256" key="5">
    <source>
        <dbReference type="ARBA" id="ARBA00022490"/>
    </source>
</evidence>
<proteinExistence type="predicted"/>
<feature type="active site" description="Tele-phosphohistidine intermediate" evidence="15">
    <location>
        <position position="84"/>
    </location>
</feature>
<comment type="caution">
    <text evidence="18">The sequence shown here is derived from an EMBL/GenBank/DDBJ whole genome shotgun (WGS) entry which is preliminary data.</text>
</comment>
<keyword evidence="6" id="KW-0597">Phosphoprotein</keyword>
<keyword evidence="11 16" id="KW-0460">Magnesium</keyword>
<dbReference type="Gene3D" id="1.20.58.80">
    <property type="entry name" value="Phosphotransferase system, lactose/cellobiose-type IIA subunit"/>
    <property type="match status" value="1"/>
</dbReference>